<keyword evidence="2" id="KW-1185">Reference proteome</keyword>
<evidence type="ECO:0000313" key="1">
    <source>
        <dbReference type="EMBL" id="AZT89232.1"/>
    </source>
</evidence>
<dbReference type="KEGG" id="ccha:ELD05_00200"/>
<gene>
    <name evidence="1" type="ORF">ELD05_00200</name>
</gene>
<organism evidence="1 2">
    <name type="scientific">Caldicellulosiruptor changbaiensis</name>
    <dbReference type="NCBI Taxonomy" id="1222016"/>
    <lineage>
        <taxon>Bacteria</taxon>
        <taxon>Bacillati</taxon>
        <taxon>Bacillota</taxon>
        <taxon>Bacillota incertae sedis</taxon>
        <taxon>Caldicellulosiruptorales</taxon>
        <taxon>Caldicellulosiruptoraceae</taxon>
        <taxon>Caldicellulosiruptor</taxon>
    </lineage>
</organism>
<reference evidence="1 2" key="1">
    <citation type="submission" date="2018-12" db="EMBL/GenBank/DDBJ databases">
        <title>Genome sequence from the cellulolytic species, Caldicellulosiruptor changbaiensis.</title>
        <authorList>
            <person name="Blumer-Schuette S.E."/>
            <person name="Mendoza C."/>
        </authorList>
    </citation>
    <scope>NUCLEOTIDE SEQUENCE [LARGE SCALE GENOMIC DNA]</scope>
    <source>
        <strain evidence="1 2">CBS-Z</strain>
    </source>
</reference>
<dbReference type="SUPFAM" id="SSF160980">
    <property type="entry name" value="SSO1389-like"/>
    <property type="match status" value="1"/>
</dbReference>
<dbReference type="Gene3D" id="3.40.50.10640">
    <property type="entry name" value="SSO1389-like"/>
    <property type="match status" value="1"/>
</dbReference>
<evidence type="ECO:0000313" key="2">
    <source>
        <dbReference type="Proteomes" id="UP000282930"/>
    </source>
</evidence>
<sequence>MGKKFLSFLGANNYTPSTYTLNILDKNDSKYAKYTQVVLLEKICNQWDEDAKGFIFVTQEAKRVNWDGGDENNQSLKREIEKLKEAGTIKFEVEAVEIPNGFSEQDIWKIFEIVVNHIEEEDEIVFDITHGYRYLPMLIVVMLSYLKTVKNINILGIYYGLFEVKDSNKPILNFTPFIDLLDLSFGVSAFLHFGDGSYLENTLLCKKDVCVKNEKQKLIQSGLDIEIAEKKIEKMFASNEWFKGINDLISFAKSLRNFTDSIFTLRGRCTQNRDESIFAAHKDLREKIEKVQNLDADISSLSN</sequence>
<dbReference type="NCBIfam" id="TIGR02549">
    <property type="entry name" value="CRISPR_DxTHG"/>
    <property type="match status" value="1"/>
</dbReference>
<name>A0A3T0D1X6_9FIRM</name>
<dbReference type="RefSeq" id="WP_127350857.1">
    <property type="nucleotide sequence ID" value="NZ_CP034791.1"/>
</dbReference>
<accession>A0A3T0D1X6</accession>
<dbReference type="Proteomes" id="UP000282930">
    <property type="component" value="Chromosome"/>
</dbReference>
<dbReference type="AlphaFoldDB" id="A0A3T0D1X6"/>
<dbReference type="EMBL" id="CP034791">
    <property type="protein sequence ID" value="AZT89232.1"/>
    <property type="molecule type" value="Genomic_DNA"/>
</dbReference>
<proteinExistence type="predicted"/>
<dbReference type="NCBIfam" id="TIGR02221">
    <property type="entry name" value="cas_TM1812"/>
    <property type="match status" value="1"/>
</dbReference>
<dbReference type="InterPro" id="IPR011742">
    <property type="entry name" value="CRISPR-assoc_prot_TM1812"/>
</dbReference>
<dbReference type="CDD" id="cd09732">
    <property type="entry name" value="Csx1_III-U"/>
    <property type="match status" value="1"/>
</dbReference>
<protein>
    <submittedName>
        <fullName evidence="1">TIGR02221 family CRISPR-associated protein</fullName>
    </submittedName>
</protein>
<dbReference type="InterPro" id="IPR013383">
    <property type="entry name" value="CRISPR-assoc_prot_DxTHG_CS"/>
</dbReference>